<dbReference type="CDD" id="cd01344">
    <property type="entry name" value="PL2_Passenger_AT"/>
    <property type="match status" value="1"/>
</dbReference>
<dbReference type="AlphaFoldDB" id="Q2KVL9"/>
<feature type="region of interest" description="Disordered" evidence="1">
    <location>
        <begin position="650"/>
        <end position="669"/>
    </location>
</feature>
<dbReference type="Pfam" id="PF03797">
    <property type="entry name" value="Autotransporter"/>
    <property type="match status" value="1"/>
</dbReference>
<dbReference type="EMBL" id="AM167904">
    <property type="protein sequence ID" value="CAJ50456.1"/>
    <property type="molecule type" value="Genomic_DNA"/>
</dbReference>
<accession>Q2KVL9</accession>
<dbReference type="InterPro" id="IPR011050">
    <property type="entry name" value="Pectin_lyase_fold/virulence"/>
</dbReference>
<dbReference type="Proteomes" id="UP000001977">
    <property type="component" value="Chromosome"/>
</dbReference>
<dbReference type="STRING" id="360910.BAV2846"/>
<name>Q2KVL9_BORA1</name>
<dbReference type="PROSITE" id="PS51208">
    <property type="entry name" value="AUTOTRANSPORTER"/>
    <property type="match status" value="1"/>
</dbReference>
<dbReference type="KEGG" id="bav:BAV2846"/>
<dbReference type="Gene3D" id="2.160.20.20">
    <property type="match status" value="1"/>
</dbReference>
<proteinExistence type="predicted"/>
<dbReference type="PANTHER" id="PTHR12338">
    <property type="entry name" value="AUTOTRANSPORTER"/>
    <property type="match status" value="1"/>
</dbReference>
<dbReference type="InterPro" id="IPR005546">
    <property type="entry name" value="Autotransporte_beta"/>
</dbReference>
<organism evidence="3 4">
    <name type="scientific">Bordetella avium (strain 197N)</name>
    <dbReference type="NCBI Taxonomy" id="360910"/>
    <lineage>
        <taxon>Bacteria</taxon>
        <taxon>Pseudomonadati</taxon>
        <taxon>Pseudomonadota</taxon>
        <taxon>Betaproteobacteria</taxon>
        <taxon>Burkholderiales</taxon>
        <taxon>Alcaligenaceae</taxon>
        <taxon>Bordetella</taxon>
    </lineage>
</organism>
<evidence type="ECO:0000313" key="4">
    <source>
        <dbReference type="Proteomes" id="UP000001977"/>
    </source>
</evidence>
<dbReference type="NCBIfam" id="TIGR01414">
    <property type="entry name" value="autotrans_barl"/>
    <property type="match status" value="1"/>
</dbReference>
<keyword evidence="4" id="KW-1185">Reference proteome</keyword>
<evidence type="ECO:0000259" key="2">
    <source>
        <dbReference type="PROSITE" id="PS51208"/>
    </source>
</evidence>
<reference evidence="3 4" key="1">
    <citation type="journal article" date="2006" name="J. Bacteriol.">
        <title>Comparison of the genome sequence of the poultry pathogen Bordetella avium with those of B. bronchiseptica, B. pertussis, and B. parapertussis reveals extensive diversity in surface structures associated with host interaction.</title>
        <authorList>
            <person name="Sebaihia M."/>
            <person name="Preston A."/>
            <person name="Maskell D.J."/>
            <person name="Kuzmiak H."/>
            <person name="Connell T.D."/>
            <person name="King N.D."/>
            <person name="Orndorff P.E."/>
            <person name="Miyamoto D.M."/>
            <person name="Thomson N.R."/>
            <person name="Harris D."/>
            <person name="Goble A."/>
            <person name="Lord A."/>
            <person name="Murphy L."/>
            <person name="Quail M.A."/>
            <person name="Rutter S."/>
            <person name="Squares R."/>
            <person name="Squares S."/>
            <person name="Woodward J."/>
            <person name="Parkhill J."/>
            <person name="Temple L.M."/>
        </authorList>
    </citation>
    <scope>NUCLEOTIDE SEQUENCE [LARGE SCALE GENOMIC DNA]</scope>
    <source>
        <strain evidence="3 4">197N</strain>
    </source>
</reference>
<dbReference type="SUPFAM" id="SSF51126">
    <property type="entry name" value="Pectin lyase-like"/>
    <property type="match status" value="1"/>
</dbReference>
<protein>
    <submittedName>
        <fullName evidence="3">Autotransporter</fullName>
    </submittedName>
</protein>
<dbReference type="InterPro" id="IPR043990">
    <property type="entry name" value="AC_1"/>
</dbReference>
<dbReference type="InterPro" id="IPR012332">
    <property type="entry name" value="Autotransporter_pectin_lyase_C"/>
</dbReference>
<dbReference type="SUPFAM" id="SSF103515">
    <property type="entry name" value="Autotransporter"/>
    <property type="match status" value="1"/>
</dbReference>
<dbReference type="InterPro" id="IPR006315">
    <property type="entry name" value="OM_autotransptr_brl_dom"/>
</dbReference>
<dbReference type="InterPro" id="IPR050909">
    <property type="entry name" value="Bact_Autotransporter_VF"/>
</dbReference>
<dbReference type="HOGENOM" id="CLU_002551_1_0_4"/>
<dbReference type="PANTHER" id="PTHR12338:SF5">
    <property type="entry name" value="ANTIGEN 43-RELATED"/>
    <property type="match status" value="1"/>
</dbReference>
<evidence type="ECO:0000256" key="1">
    <source>
        <dbReference type="SAM" id="MobiDB-lite"/>
    </source>
</evidence>
<dbReference type="Gene3D" id="2.40.128.130">
    <property type="entry name" value="Autotransporter beta-domain"/>
    <property type="match status" value="1"/>
</dbReference>
<evidence type="ECO:0000313" key="3">
    <source>
        <dbReference type="EMBL" id="CAJ50456.1"/>
    </source>
</evidence>
<sequence>MRRARPSNMMLSGADDQRLQFASPIIYTPALGAALILALTLSAPGQAAQVYANGTNEIAPGTVDTGNISGTNGVGLYATRGGTINSTGAVQVTTGGTGAYGVHAYNNGSVTLQTGSTVTTTGSTAYGLYTLTNGRITATGTVILVAAKTYAVDATQGGKIVLIDSTVNSGGTGLFTLGANGDGTSITATNVHVRSEGAAVEVDRNSLISFTGGSVITTGASGHGLYNIGSGAELQASAATITTQGYNAHGVFAASGSMTLKNLTIETQGQTAYGAYATGAVQVDLSGGRIHTAGKDSLGAVAQNHAQLQINDVSLVTDGDNSHGLLAFNSLANPGTKLSADKVSVTTLGANSHGAVLVGGAEMTITGGSSITAQGANAFALFAQARDGNKSVARVADSSLRSTQGVGVLVFGTTLDITLTRSQLSGQNAALDVRSASGNSGHLTLTADASTLTGRATLDALSTSELSLSKGSAWTLTGDSRITRLNNRDSSVQFQSISGHATDAASYRTLSTGHYTGQNGALRLNTYLAGDNSPSDKLIIDGGVADGQSHVRINNTGGPGAQTKGGILVIDAINGATTTTDAFALEGRAVAGPYEYRLLRGATDGSNAEAWYLRSEKINNQPDEPLYRPEVGAYLANQFFAQQFLTHTLDDRRGDQPASPAQATQRLPHASWLRMTGAHAKGNTGDGNHSAKTDVFTLHGGADLYEQASADGQGKTYAGLMASYGVGSSRARADGNPYRANGRSQAWSLGAYGTWYGNDLTRLGPYVDTWAQIGTFRNRVEGQLLEKEKYQAHGWALSAETGYAAALSGRWVIEPQAQLIYLGYRQSGFTENTGVRIGSANADGLLTRLGARLYHQADTFQPYLAANWWRSSIEPTVRMDGKRIDNMYPQSRYELKTGLNARLAKSWTGWTSLSGNWGKQDYREYALRAGVQYTF</sequence>
<dbReference type="SMART" id="SM00869">
    <property type="entry name" value="Autotransporter"/>
    <property type="match status" value="1"/>
</dbReference>
<dbReference type="eggNOG" id="COG3468">
    <property type="taxonomic scope" value="Bacteria"/>
</dbReference>
<gene>
    <name evidence="3" type="ordered locus">BAV2846</name>
</gene>
<dbReference type="InterPro" id="IPR036709">
    <property type="entry name" value="Autotransporte_beta_dom_sf"/>
</dbReference>
<feature type="domain" description="Autotransporter" evidence="2">
    <location>
        <begin position="664"/>
        <end position="935"/>
    </location>
</feature>
<dbReference type="GO" id="GO:0019867">
    <property type="term" value="C:outer membrane"/>
    <property type="evidence" value="ECO:0007669"/>
    <property type="project" value="InterPro"/>
</dbReference>
<dbReference type="Pfam" id="PF18883">
    <property type="entry name" value="AC_1"/>
    <property type="match status" value="1"/>
</dbReference>